<dbReference type="InterPro" id="IPR052155">
    <property type="entry name" value="Biofilm_reg_signaling"/>
</dbReference>
<dbReference type="InterPro" id="IPR003660">
    <property type="entry name" value="HAMP_dom"/>
</dbReference>
<evidence type="ECO:0000256" key="2">
    <source>
        <dbReference type="SAM" id="Phobius"/>
    </source>
</evidence>
<dbReference type="PROSITE" id="PS50887">
    <property type="entry name" value="GGDEF"/>
    <property type="match status" value="1"/>
</dbReference>
<dbReference type="PROSITE" id="PS50113">
    <property type="entry name" value="PAC"/>
    <property type="match status" value="1"/>
</dbReference>
<feature type="transmembrane region" description="Helical" evidence="2">
    <location>
        <begin position="179"/>
        <end position="197"/>
    </location>
</feature>
<dbReference type="PROSITE" id="PS50885">
    <property type="entry name" value="HAMP"/>
    <property type="match status" value="1"/>
</dbReference>
<keyword evidence="2" id="KW-0472">Membrane</keyword>
<feature type="domain" description="PAC" evidence="3">
    <location>
        <begin position="333"/>
        <end position="391"/>
    </location>
</feature>
<dbReference type="PROSITE" id="PS50883">
    <property type="entry name" value="EAL"/>
    <property type="match status" value="1"/>
</dbReference>
<dbReference type="CDD" id="cd01948">
    <property type="entry name" value="EAL"/>
    <property type="match status" value="1"/>
</dbReference>
<dbReference type="InterPro" id="IPR000700">
    <property type="entry name" value="PAS-assoc_C"/>
</dbReference>
<evidence type="ECO:0000259" key="3">
    <source>
        <dbReference type="PROSITE" id="PS50113"/>
    </source>
</evidence>
<dbReference type="SMART" id="SM00091">
    <property type="entry name" value="PAS"/>
    <property type="match status" value="1"/>
</dbReference>
<dbReference type="PANTHER" id="PTHR44757">
    <property type="entry name" value="DIGUANYLATE CYCLASE DGCP"/>
    <property type="match status" value="1"/>
</dbReference>
<sequence length="823" mass="92506">MTPSTPKKSFRTQIGRVLLISLGLSLGVLFVSVYYLGVAQQQKWMERDIAVLADILGNRSVAALDFYDQDAAKRNLVSSSFHPAIDFACLYNRSGELFAYFSRTNSGISGICSLPQITDRLQLNSSLGLGKLKAGTKIVENAKNDQIYVYSSVTSVGDVVGELVIVANTKLLKTGQRELLLILLVLFVVVMISALLVSRRMLSSALSPLTHLHNTAKNISVNSLSLERVKKISDDEVGELVDVFNAMLNNLAKENEALVVSESRFRTLAESAPIGIFLRNENFETLYVNDRWCAITGQPHGCSRQEYLKSISDYDLRNYEGMIEGLRSGSVGQTIEYRYRAPGRLNDHILMEYVTPLEVKEGVSGEHQVRGYVGSVLDVTELKNAQHELEKLAYYDPLTHLPNRRYFKDYLVKQLQLSKEEDSIMAVLLVDLDNFKRINDTLGHDAGDILLSVLAGRIKQRLHSQDLVARMGGDEFYLVLRNLSSLAEVEKITKRVRSVLASPIRIKNHFVEITASIGVASYPENCDTPEELMRNADIALYKAKGDGRNRVAYFSAELDSQLRDKMRLESKLRQAVSCEAFEIYIQPQYDYKTSKFRWAEVLIRWEDPEEGFIPPDKFIKLAEETGIINDIDQWVLRATCKLWAEHGEALRAIGIEGVSMNLSARQFYSKTLFAYVEAVFEEYAINPSCISFEITESMVIENIEGAIETMERLRNIGSRISIDDFGTGYSSLSYLKRLPIDSLKIDRSFIMDIPGDTNDVAITSAIIAMAEKLNLSVIAEGIETKEQCEFLVEQGCFHMQGYYFAKPAPVRTFLKPQLNAAVE</sequence>
<dbReference type="CDD" id="cd01949">
    <property type="entry name" value="GGDEF"/>
    <property type="match status" value="1"/>
</dbReference>
<feature type="transmembrane region" description="Helical" evidence="2">
    <location>
        <begin position="14"/>
        <end position="37"/>
    </location>
</feature>
<dbReference type="Pfam" id="PF00563">
    <property type="entry name" value="EAL"/>
    <property type="match status" value="1"/>
</dbReference>
<comment type="cofactor">
    <cofactor evidence="1">
        <name>Mg(2+)</name>
        <dbReference type="ChEBI" id="CHEBI:18420"/>
    </cofactor>
</comment>
<dbReference type="InterPro" id="IPR000014">
    <property type="entry name" value="PAS"/>
</dbReference>
<dbReference type="GO" id="GO:0016020">
    <property type="term" value="C:membrane"/>
    <property type="evidence" value="ECO:0007669"/>
    <property type="project" value="InterPro"/>
</dbReference>
<dbReference type="SUPFAM" id="SSF158472">
    <property type="entry name" value="HAMP domain-like"/>
    <property type="match status" value="1"/>
</dbReference>
<dbReference type="Pfam" id="PF00990">
    <property type="entry name" value="GGDEF"/>
    <property type="match status" value="1"/>
</dbReference>
<dbReference type="NCBIfam" id="TIGR00254">
    <property type="entry name" value="GGDEF"/>
    <property type="match status" value="1"/>
</dbReference>
<evidence type="ECO:0000313" key="7">
    <source>
        <dbReference type="EMBL" id="MDO6421732.1"/>
    </source>
</evidence>
<evidence type="ECO:0000259" key="5">
    <source>
        <dbReference type="PROSITE" id="PS50885"/>
    </source>
</evidence>
<gene>
    <name evidence="7" type="ORF">Q4521_04535</name>
</gene>
<dbReference type="CDD" id="cd06225">
    <property type="entry name" value="HAMP"/>
    <property type="match status" value="1"/>
</dbReference>
<dbReference type="Gene3D" id="3.30.70.270">
    <property type="match status" value="1"/>
</dbReference>
<protein>
    <submittedName>
        <fullName evidence="7">EAL domain-containing protein</fullName>
    </submittedName>
</protein>
<name>A0AAW7X4B8_9GAMM</name>
<dbReference type="InterPro" id="IPR043128">
    <property type="entry name" value="Rev_trsase/Diguanyl_cyclase"/>
</dbReference>
<dbReference type="GO" id="GO:0007165">
    <property type="term" value="P:signal transduction"/>
    <property type="evidence" value="ECO:0007669"/>
    <property type="project" value="InterPro"/>
</dbReference>
<dbReference type="SMART" id="SM00052">
    <property type="entry name" value="EAL"/>
    <property type="match status" value="1"/>
</dbReference>
<dbReference type="Gene3D" id="3.20.20.450">
    <property type="entry name" value="EAL domain"/>
    <property type="match status" value="1"/>
</dbReference>
<dbReference type="InterPro" id="IPR029787">
    <property type="entry name" value="Nucleotide_cyclase"/>
</dbReference>
<dbReference type="SMART" id="SM00267">
    <property type="entry name" value="GGDEF"/>
    <property type="match status" value="1"/>
</dbReference>
<dbReference type="Gene3D" id="6.10.340.10">
    <property type="match status" value="1"/>
</dbReference>
<dbReference type="InterPro" id="IPR001633">
    <property type="entry name" value="EAL_dom"/>
</dbReference>
<accession>A0AAW7X4B8</accession>
<dbReference type="NCBIfam" id="TIGR00229">
    <property type="entry name" value="sensory_box"/>
    <property type="match status" value="1"/>
</dbReference>
<dbReference type="InterPro" id="IPR035965">
    <property type="entry name" value="PAS-like_dom_sf"/>
</dbReference>
<dbReference type="Proteomes" id="UP001169760">
    <property type="component" value="Unassembled WGS sequence"/>
</dbReference>
<dbReference type="PANTHER" id="PTHR44757:SF2">
    <property type="entry name" value="BIOFILM ARCHITECTURE MAINTENANCE PROTEIN MBAA"/>
    <property type="match status" value="1"/>
</dbReference>
<dbReference type="InterPro" id="IPR033417">
    <property type="entry name" value="CHASE8"/>
</dbReference>
<dbReference type="RefSeq" id="WP_303491360.1">
    <property type="nucleotide sequence ID" value="NZ_JAUOPB010000003.1"/>
</dbReference>
<dbReference type="SUPFAM" id="SSF55785">
    <property type="entry name" value="PYP-like sensor domain (PAS domain)"/>
    <property type="match status" value="1"/>
</dbReference>
<evidence type="ECO:0000256" key="1">
    <source>
        <dbReference type="ARBA" id="ARBA00001946"/>
    </source>
</evidence>
<proteinExistence type="predicted"/>
<keyword evidence="2" id="KW-0812">Transmembrane</keyword>
<evidence type="ECO:0000259" key="4">
    <source>
        <dbReference type="PROSITE" id="PS50883"/>
    </source>
</evidence>
<evidence type="ECO:0000259" key="6">
    <source>
        <dbReference type="PROSITE" id="PS50887"/>
    </source>
</evidence>
<dbReference type="Pfam" id="PF13188">
    <property type="entry name" value="PAS_8"/>
    <property type="match status" value="1"/>
</dbReference>
<feature type="domain" description="HAMP" evidence="5">
    <location>
        <begin position="203"/>
        <end position="256"/>
    </location>
</feature>
<dbReference type="InterPro" id="IPR035919">
    <property type="entry name" value="EAL_sf"/>
</dbReference>
<dbReference type="FunFam" id="3.30.70.270:FF:000001">
    <property type="entry name" value="Diguanylate cyclase domain protein"/>
    <property type="match status" value="1"/>
</dbReference>
<evidence type="ECO:0000313" key="8">
    <source>
        <dbReference type="Proteomes" id="UP001169760"/>
    </source>
</evidence>
<organism evidence="7 8">
    <name type="scientific">Saccharophagus degradans</name>
    <dbReference type="NCBI Taxonomy" id="86304"/>
    <lineage>
        <taxon>Bacteria</taxon>
        <taxon>Pseudomonadati</taxon>
        <taxon>Pseudomonadota</taxon>
        <taxon>Gammaproteobacteria</taxon>
        <taxon>Cellvibrionales</taxon>
        <taxon>Cellvibrionaceae</taxon>
        <taxon>Saccharophagus</taxon>
    </lineage>
</organism>
<comment type="caution">
    <text evidence="7">The sequence shown here is derived from an EMBL/GenBank/DDBJ whole genome shotgun (WGS) entry which is preliminary data.</text>
</comment>
<dbReference type="InterPro" id="IPR000160">
    <property type="entry name" value="GGDEF_dom"/>
</dbReference>
<dbReference type="Pfam" id="PF17152">
    <property type="entry name" value="CHASE8"/>
    <property type="match status" value="1"/>
</dbReference>
<dbReference type="Gene3D" id="3.30.450.20">
    <property type="entry name" value="PAS domain"/>
    <property type="match status" value="1"/>
</dbReference>
<reference evidence="7" key="1">
    <citation type="submission" date="2023-07" db="EMBL/GenBank/DDBJ databases">
        <title>Genome content predicts the carbon catabolic preferences of heterotrophic bacteria.</title>
        <authorList>
            <person name="Gralka M."/>
        </authorList>
    </citation>
    <scope>NUCLEOTIDE SEQUENCE</scope>
    <source>
        <strain evidence="7">I3M17_2</strain>
    </source>
</reference>
<keyword evidence="2" id="KW-1133">Transmembrane helix</keyword>
<dbReference type="EMBL" id="JAUOPB010000003">
    <property type="protein sequence ID" value="MDO6421732.1"/>
    <property type="molecule type" value="Genomic_DNA"/>
</dbReference>
<feature type="domain" description="GGDEF" evidence="6">
    <location>
        <begin position="423"/>
        <end position="556"/>
    </location>
</feature>
<dbReference type="CDD" id="cd00130">
    <property type="entry name" value="PAS"/>
    <property type="match status" value="1"/>
</dbReference>
<dbReference type="SUPFAM" id="SSF141868">
    <property type="entry name" value="EAL domain-like"/>
    <property type="match status" value="1"/>
</dbReference>
<feature type="domain" description="EAL" evidence="4">
    <location>
        <begin position="565"/>
        <end position="821"/>
    </location>
</feature>
<dbReference type="GO" id="GO:0003824">
    <property type="term" value="F:catalytic activity"/>
    <property type="evidence" value="ECO:0007669"/>
    <property type="project" value="UniProtKB-ARBA"/>
</dbReference>
<dbReference type="AlphaFoldDB" id="A0AAW7X4B8"/>
<dbReference type="SUPFAM" id="SSF55073">
    <property type="entry name" value="Nucleotide cyclase"/>
    <property type="match status" value="1"/>
</dbReference>